<comment type="subcellular location">
    <subcellularLocation>
        <location evidence="8">Cytoplasm</location>
    </subcellularLocation>
</comment>
<dbReference type="InterPro" id="IPR037143">
    <property type="entry name" value="4-PPantetheinyl_Trfase_dom_sf"/>
</dbReference>
<dbReference type="GO" id="GO:0006633">
    <property type="term" value="P:fatty acid biosynthetic process"/>
    <property type="evidence" value="ECO:0007669"/>
    <property type="project" value="UniProtKB-UniRule"/>
</dbReference>
<reference evidence="10" key="1">
    <citation type="submission" date="2021-04" db="EMBL/GenBank/DDBJ databases">
        <title>novel species isolated from subtropical streams in China.</title>
        <authorList>
            <person name="Lu H."/>
        </authorList>
    </citation>
    <scope>NUCLEOTIDE SEQUENCE</scope>
    <source>
        <strain evidence="10">FT137W</strain>
    </source>
</reference>
<dbReference type="InterPro" id="IPR004568">
    <property type="entry name" value="Ppantetheine-prot_Trfase_dom"/>
</dbReference>
<evidence type="ECO:0000313" key="11">
    <source>
        <dbReference type="Proteomes" id="UP000678545"/>
    </source>
</evidence>
<evidence type="ECO:0000256" key="7">
    <source>
        <dbReference type="ARBA" id="ARBA00023160"/>
    </source>
</evidence>
<evidence type="ECO:0000256" key="8">
    <source>
        <dbReference type="HAMAP-Rule" id="MF_00101"/>
    </source>
</evidence>
<evidence type="ECO:0000256" key="5">
    <source>
        <dbReference type="ARBA" id="ARBA00022842"/>
    </source>
</evidence>
<protein>
    <recommendedName>
        <fullName evidence="8">Holo-[acyl-carrier-protein] synthase</fullName>
        <shortName evidence="8">Holo-ACP synthase</shortName>
        <ecNumber evidence="8">2.7.8.7</ecNumber>
    </recommendedName>
    <alternativeName>
        <fullName evidence="8">4'-phosphopantetheinyl transferase AcpS</fullName>
    </alternativeName>
</protein>
<accession>A0A941E0W4</accession>
<feature type="binding site" evidence="8">
    <location>
        <position position="8"/>
    </location>
    <ligand>
        <name>Mg(2+)</name>
        <dbReference type="ChEBI" id="CHEBI:18420"/>
    </ligand>
</feature>
<keyword evidence="11" id="KW-1185">Reference proteome</keyword>
<dbReference type="GO" id="GO:0000287">
    <property type="term" value="F:magnesium ion binding"/>
    <property type="evidence" value="ECO:0007669"/>
    <property type="project" value="UniProtKB-UniRule"/>
</dbReference>
<name>A0A941E0W4_9BURK</name>
<keyword evidence="6 8" id="KW-0443">Lipid metabolism</keyword>
<dbReference type="AlphaFoldDB" id="A0A941E0W4"/>
<dbReference type="Gene3D" id="3.90.470.20">
    <property type="entry name" value="4'-phosphopantetheinyl transferase domain"/>
    <property type="match status" value="1"/>
</dbReference>
<keyword evidence="5 8" id="KW-0460">Magnesium</keyword>
<feature type="binding site" evidence="8">
    <location>
        <position position="62"/>
    </location>
    <ligand>
        <name>Mg(2+)</name>
        <dbReference type="ChEBI" id="CHEBI:18420"/>
    </ligand>
</feature>
<dbReference type="InterPro" id="IPR008278">
    <property type="entry name" value="4-PPantetheinyl_Trfase_dom"/>
</dbReference>
<dbReference type="EC" id="2.7.8.7" evidence="8"/>
<evidence type="ECO:0000256" key="3">
    <source>
        <dbReference type="ARBA" id="ARBA00022723"/>
    </source>
</evidence>
<comment type="similarity">
    <text evidence="8">Belongs to the P-Pant transferase superfamily. AcpS family.</text>
</comment>
<evidence type="ECO:0000259" key="9">
    <source>
        <dbReference type="Pfam" id="PF01648"/>
    </source>
</evidence>
<comment type="function">
    <text evidence="8">Transfers the 4'-phosphopantetheine moiety from coenzyme A to a Ser of acyl-carrier-protein.</text>
</comment>
<evidence type="ECO:0000313" key="10">
    <source>
        <dbReference type="EMBL" id="MBR7800315.1"/>
    </source>
</evidence>
<evidence type="ECO:0000256" key="2">
    <source>
        <dbReference type="ARBA" id="ARBA00022679"/>
    </source>
</evidence>
<dbReference type="RefSeq" id="WP_212675420.1">
    <property type="nucleotide sequence ID" value="NZ_JAGSPJ010000003.1"/>
</dbReference>
<dbReference type="GO" id="GO:0008897">
    <property type="term" value="F:holo-[acyl-carrier-protein] synthase activity"/>
    <property type="evidence" value="ECO:0007669"/>
    <property type="project" value="UniProtKB-UniRule"/>
</dbReference>
<keyword evidence="4 8" id="KW-0276">Fatty acid metabolism</keyword>
<dbReference type="Proteomes" id="UP000678545">
    <property type="component" value="Unassembled WGS sequence"/>
</dbReference>
<keyword evidence="1 8" id="KW-0444">Lipid biosynthesis</keyword>
<gene>
    <name evidence="8" type="primary">acpS</name>
    <name evidence="10" type="ORF">KDM90_09925</name>
</gene>
<keyword evidence="3 8" id="KW-0479">Metal-binding</keyword>
<sequence>MIFGIGTDIVKISRIRGTFSRHPERFVTKILGTEEQIHYHTRAAQSSTRAIHFLATRFAAKEAFSKAIGLGIRYPMKWHSVQVRNNDFGRPQFYFENDLANWMKSHHLAAHLSVSDETEFAIAYVIVEQSSKNYE</sequence>
<comment type="caution">
    <text evidence="10">The sequence shown here is derived from an EMBL/GenBank/DDBJ whole genome shotgun (WGS) entry which is preliminary data.</text>
</comment>
<comment type="catalytic activity">
    <reaction evidence="8">
        <text>apo-[ACP] + CoA = holo-[ACP] + adenosine 3',5'-bisphosphate + H(+)</text>
        <dbReference type="Rhea" id="RHEA:12068"/>
        <dbReference type="Rhea" id="RHEA-COMP:9685"/>
        <dbReference type="Rhea" id="RHEA-COMP:9690"/>
        <dbReference type="ChEBI" id="CHEBI:15378"/>
        <dbReference type="ChEBI" id="CHEBI:29999"/>
        <dbReference type="ChEBI" id="CHEBI:57287"/>
        <dbReference type="ChEBI" id="CHEBI:58343"/>
        <dbReference type="ChEBI" id="CHEBI:64479"/>
        <dbReference type="EC" id="2.7.8.7"/>
    </reaction>
</comment>
<evidence type="ECO:0000256" key="4">
    <source>
        <dbReference type="ARBA" id="ARBA00022832"/>
    </source>
</evidence>
<feature type="domain" description="4'-phosphopantetheinyl transferase" evidence="9">
    <location>
        <begin position="4"/>
        <end position="124"/>
    </location>
</feature>
<dbReference type="GO" id="GO:0005737">
    <property type="term" value="C:cytoplasm"/>
    <property type="evidence" value="ECO:0007669"/>
    <property type="project" value="UniProtKB-SubCell"/>
</dbReference>
<dbReference type="HAMAP" id="MF_00101">
    <property type="entry name" value="AcpS"/>
    <property type="match status" value="1"/>
</dbReference>
<dbReference type="NCBIfam" id="TIGR00516">
    <property type="entry name" value="acpS"/>
    <property type="match status" value="1"/>
</dbReference>
<dbReference type="SUPFAM" id="SSF56214">
    <property type="entry name" value="4'-phosphopantetheinyl transferase"/>
    <property type="match status" value="1"/>
</dbReference>
<dbReference type="EMBL" id="JAGSPJ010000003">
    <property type="protein sequence ID" value="MBR7800315.1"/>
    <property type="molecule type" value="Genomic_DNA"/>
</dbReference>
<dbReference type="Pfam" id="PF01648">
    <property type="entry name" value="ACPS"/>
    <property type="match status" value="1"/>
</dbReference>
<dbReference type="NCBIfam" id="TIGR00556">
    <property type="entry name" value="pantethn_trn"/>
    <property type="match status" value="1"/>
</dbReference>
<comment type="cofactor">
    <cofactor evidence="8">
        <name>Mg(2+)</name>
        <dbReference type="ChEBI" id="CHEBI:18420"/>
    </cofactor>
</comment>
<evidence type="ECO:0000256" key="6">
    <source>
        <dbReference type="ARBA" id="ARBA00023098"/>
    </source>
</evidence>
<keyword evidence="7 8" id="KW-0275">Fatty acid biosynthesis</keyword>
<organism evidence="10 11">
    <name type="scientific">Undibacterium fentianense</name>
    <dbReference type="NCBI Taxonomy" id="2828728"/>
    <lineage>
        <taxon>Bacteria</taxon>
        <taxon>Pseudomonadati</taxon>
        <taxon>Pseudomonadota</taxon>
        <taxon>Betaproteobacteria</taxon>
        <taxon>Burkholderiales</taxon>
        <taxon>Oxalobacteraceae</taxon>
        <taxon>Undibacterium</taxon>
    </lineage>
</organism>
<proteinExistence type="inferred from homology"/>
<keyword evidence="8" id="KW-0963">Cytoplasm</keyword>
<evidence type="ECO:0000256" key="1">
    <source>
        <dbReference type="ARBA" id="ARBA00022516"/>
    </source>
</evidence>
<keyword evidence="2 8" id="KW-0808">Transferase</keyword>
<dbReference type="InterPro" id="IPR002582">
    <property type="entry name" value="ACPS"/>
</dbReference>